<proteinExistence type="predicted"/>
<protein>
    <submittedName>
        <fullName evidence="1">Uncharacterized protein</fullName>
    </submittedName>
</protein>
<dbReference type="Proteomes" id="UP000799423">
    <property type="component" value="Unassembled WGS sequence"/>
</dbReference>
<dbReference type="EMBL" id="MU006311">
    <property type="protein sequence ID" value="KAF2849484.1"/>
    <property type="molecule type" value="Genomic_DNA"/>
</dbReference>
<name>A0A6A7B2T7_9PLEO</name>
<dbReference type="AlphaFoldDB" id="A0A6A7B2T7"/>
<evidence type="ECO:0000313" key="2">
    <source>
        <dbReference type="Proteomes" id="UP000799423"/>
    </source>
</evidence>
<organism evidence="1 2">
    <name type="scientific">Plenodomus tracheiphilus IPT5</name>
    <dbReference type="NCBI Taxonomy" id="1408161"/>
    <lineage>
        <taxon>Eukaryota</taxon>
        <taxon>Fungi</taxon>
        <taxon>Dikarya</taxon>
        <taxon>Ascomycota</taxon>
        <taxon>Pezizomycotina</taxon>
        <taxon>Dothideomycetes</taxon>
        <taxon>Pleosporomycetidae</taxon>
        <taxon>Pleosporales</taxon>
        <taxon>Pleosporineae</taxon>
        <taxon>Leptosphaeriaceae</taxon>
        <taxon>Plenodomus</taxon>
    </lineage>
</organism>
<evidence type="ECO:0000313" key="1">
    <source>
        <dbReference type="EMBL" id="KAF2849484.1"/>
    </source>
</evidence>
<gene>
    <name evidence="1" type="ORF">T440DRAFT_127761</name>
</gene>
<sequence length="121" mass="13496">MCWQLVACVPKRISRGRQYMALDSRCMCWANAHRAPPHPCGLVVCRRTWPPKSRLFVKGVACAYVRSRHIRMVPDHPDSLLPCNARAVPKQAVPLESPCAIRGVARGCQFTAGPEGARRAY</sequence>
<keyword evidence="2" id="KW-1185">Reference proteome</keyword>
<reference evidence="1" key="1">
    <citation type="submission" date="2020-01" db="EMBL/GenBank/DDBJ databases">
        <authorList>
            <consortium name="DOE Joint Genome Institute"/>
            <person name="Haridas S."/>
            <person name="Albert R."/>
            <person name="Binder M."/>
            <person name="Bloem J."/>
            <person name="Labutti K."/>
            <person name="Salamov A."/>
            <person name="Andreopoulos B."/>
            <person name="Baker S.E."/>
            <person name="Barry K."/>
            <person name="Bills G."/>
            <person name="Bluhm B.H."/>
            <person name="Cannon C."/>
            <person name="Castanera R."/>
            <person name="Culley D.E."/>
            <person name="Daum C."/>
            <person name="Ezra D."/>
            <person name="Gonzalez J.B."/>
            <person name="Henrissat B."/>
            <person name="Kuo A."/>
            <person name="Liang C."/>
            <person name="Lipzen A."/>
            <person name="Lutzoni F."/>
            <person name="Magnuson J."/>
            <person name="Mondo S."/>
            <person name="Nolan M."/>
            <person name="Ohm R."/>
            <person name="Pangilinan J."/>
            <person name="Park H.-J."/>
            <person name="Ramirez L."/>
            <person name="Alfaro M."/>
            <person name="Sun H."/>
            <person name="Tritt A."/>
            <person name="Yoshinaga Y."/>
            <person name="Zwiers L.-H."/>
            <person name="Turgeon B.G."/>
            <person name="Goodwin S.B."/>
            <person name="Spatafora J.W."/>
            <person name="Crous P.W."/>
            <person name="Grigoriev I.V."/>
        </authorList>
    </citation>
    <scope>NUCLEOTIDE SEQUENCE</scope>
    <source>
        <strain evidence="1">IPT5</strain>
    </source>
</reference>
<accession>A0A6A7B2T7</accession>